<dbReference type="InterPro" id="IPR050266">
    <property type="entry name" value="AB_hydrolase_sf"/>
</dbReference>
<dbReference type="PANTHER" id="PTHR43798:SF6">
    <property type="entry name" value="HYDROLASE, PUTATIVE (AFU_ORTHOLOGUE AFUA_4G13070)-RELATED"/>
    <property type="match status" value="1"/>
</dbReference>
<reference evidence="2" key="1">
    <citation type="submission" date="2020-09" db="EMBL/GenBank/DDBJ databases">
        <title>Draft Genome Sequence of Paenibacillus sp. WST5.</title>
        <authorList>
            <person name="Bao Z."/>
        </authorList>
    </citation>
    <scope>NUCLEOTIDE SEQUENCE</scope>
    <source>
        <strain evidence="2">WST5</strain>
    </source>
</reference>
<proteinExistence type="predicted"/>
<dbReference type="GO" id="GO:0016787">
    <property type="term" value="F:hydrolase activity"/>
    <property type="evidence" value="ECO:0007669"/>
    <property type="project" value="UniProtKB-KW"/>
</dbReference>
<gene>
    <name evidence="2" type="ORF">ICC18_18580</name>
</gene>
<dbReference type="AlphaFoldDB" id="A0A926KRS3"/>
<dbReference type="SUPFAM" id="SSF53474">
    <property type="entry name" value="alpha/beta-Hydrolases"/>
    <property type="match status" value="1"/>
</dbReference>
<dbReference type="InterPro" id="IPR000639">
    <property type="entry name" value="Epox_hydrolase-like"/>
</dbReference>
<sequence>MKAWLEPLFERQPGWRRIYVDIPGMGQSPAESWMKSSDDLLEVMLDFVETIVPDQSYTLAGMSYGSLLARGLLHHHRDRVNGILLIAPPLNQREGERNLPDIIVLERDEGLLAELSEEPRGSFETLAVWHNRENWEKFEREIWPGREQCDRQFLSGTFRERRYPLSTDIDHPERPFVIPTLILTGKQDAICGYQDSWQTLMGLFPRATFAVLDGTGHLLPMEQPKMFQALALDWLERVDKQ</sequence>
<dbReference type="InterPro" id="IPR000073">
    <property type="entry name" value="AB_hydrolase_1"/>
</dbReference>
<dbReference type="Proteomes" id="UP000650466">
    <property type="component" value="Unassembled WGS sequence"/>
</dbReference>
<keyword evidence="2" id="KW-0378">Hydrolase</keyword>
<feature type="domain" description="AB hydrolase-1" evidence="1">
    <location>
        <begin position="7"/>
        <end position="223"/>
    </location>
</feature>
<protein>
    <submittedName>
        <fullName evidence="2">Alpha/beta hydrolase</fullName>
    </submittedName>
</protein>
<dbReference type="PRINTS" id="PR00412">
    <property type="entry name" value="EPOXHYDRLASE"/>
</dbReference>
<organism evidence="2 3">
    <name type="scientific">Paenibacillus sedimenti</name>
    <dbReference type="NCBI Taxonomy" id="2770274"/>
    <lineage>
        <taxon>Bacteria</taxon>
        <taxon>Bacillati</taxon>
        <taxon>Bacillota</taxon>
        <taxon>Bacilli</taxon>
        <taxon>Bacillales</taxon>
        <taxon>Paenibacillaceae</taxon>
        <taxon>Paenibacillus</taxon>
    </lineage>
</organism>
<comment type="caution">
    <text evidence="2">The sequence shown here is derived from an EMBL/GenBank/DDBJ whole genome shotgun (WGS) entry which is preliminary data.</text>
</comment>
<dbReference type="Pfam" id="PF00561">
    <property type="entry name" value="Abhydrolase_1"/>
    <property type="match status" value="1"/>
</dbReference>
<evidence type="ECO:0000313" key="2">
    <source>
        <dbReference type="EMBL" id="MBD0382128.1"/>
    </source>
</evidence>
<accession>A0A926KRS3</accession>
<dbReference type="PANTHER" id="PTHR43798">
    <property type="entry name" value="MONOACYLGLYCEROL LIPASE"/>
    <property type="match status" value="1"/>
</dbReference>
<evidence type="ECO:0000259" key="1">
    <source>
        <dbReference type="Pfam" id="PF00561"/>
    </source>
</evidence>
<dbReference type="EMBL" id="JACVVD010000006">
    <property type="protein sequence ID" value="MBD0382128.1"/>
    <property type="molecule type" value="Genomic_DNA"/>
</dbReference>
<keyword evidence="3" id="KW-1185">Reference proteome</keyword>
<dbReference type="Gene3D" id="3.40.50.1820">
    <property type="entry name" value="alpha/beta hydrolase"/>
    <property type="match status" value="1"/>
</dbReference>
<dbReference type="PRINTS" id="PR00111">
    <property type="entry name" value="ABHYDROLASE"/>
</dbReference>
<name>A0A926KRS3_9BACL</name>
<evidence type="ECO:0000313" key="3">
    <source>
        <dbReference type="Proteomes" id="UP000650466"/>
    </source>
</evidence>
<dbReference type="InterPro" id="IPR029058">
    <property type="entry name" value="AB_hydrolase_fold"/>
</dbReference>